<proteinExistence type="predicted"/>
<keyword evidence="3" id="KW-1185">Reference proteome</keyword>
<evidence type="ECO:0000313" key="2">
    <source>
        <dbReference type="EMBL" id="SFK17187.1"/>
    </source>
</evidence>
<sequence length="61" mass="6820">MENNRFINALNQIAYKINSYKYIIAIKNSFTLLLPIIITGAFATLFSSMVFDSTNGLAQIS</sequence>
<organism evidence="2 3">
    <name type="scientific">Marinilactibacillus piezotolerans</name>
    <dbReference type="NCBI Taxonomy" id="258723"/>
    <lineage>
        <taxon>Bacteria</taxon>
        <taxon>Bacillati</taxon>
        <taxon>Bacillota</taxon>
        <taxon>Bacilli</taxon>
        <taxon>Lactobacillales</taxon>
        <taxon>Carnobacteriaceae</taxon>
        <taxon>Marinilactibacillus</taxon>
    </lineage>
</organism>
<keyword evidence="1" id="KW-1133">Transmembrane helix</keyword>
<feature type="transmembrane region" description="Helical" evidence="1">
    <location>
        <begin position="30"/>
        <end position="51"/>
    </location>
</feature>
<keyword evidence="1" id="KW-0812">Transmembrane</keyword>
<dbReference type="EMBL" id="FOSJ01000013">
    <property type="protein sequence ID" value="SFK17187.1"/>
    <property type="molecule type" value="Genomic_DNA"/>
</dbReference>
<evidence type="ECO:0000313" key="3">
    <source>
        <dbReference type="Proteomes" id="UP000199589"/>
    </source>
</evidence>
<keyword evidence="1" id="KW-0472">Membrane</keyword>
<gene>
    <name evidence="2" type="ORF">SAMN04488569_101348</name>
</gene>
<protein>
    <submittedName>
        <fullName evidence="2">PTS system, cellobiose-specific IIC component</fullName>
    </submittedName>
</protein>
<name>A0A1I3XCI3_9LACT</name>
<dbReference type="AlphaFoldDB" id="A0A1I3XCI3"/>
<accession>A0A1I3XCI3</accession>
<dbReference type="Proteomes" id="UP000199589">
    <property type="component" value="Unassembled WGS sequence"/>
</dbReference>
<evidence type="ECO:0000256" key="1">
    <source>
        <dbReference type="SAM" id="Phobius"/>
    </source>
</evidence>
<reference evidence="3" key="1">
    <citation type="submission" date="2016-10" db="EMBL/GenBank/DDBJ databases">
        <authorList>
            <person name="Varghese N."/>
            <person name="Submissions S."/>
        </authorList>
    </citation>
    <scope>NUCLEOTIDE SEQUENCE [LARGE SCALE GENOMIC DNA]</scope>
    <source>
        <strain evidence="3">DSM 16108</strain>
    </source>
</reference>